<organism evidence="2 3">
    <name type="scientific">Paenibacillus chartarius</name>
    <dbReference type="NCBI Taxonomy" id="747481"/>
    <lineage>
        <taxon>Bacteria</taxon>
        <taxon>Bacillati</taxon>
        <taxon>Bacillota</taxon>
        <taxon>Bacilli</taxon>
        <taxon>Bacillales</taxon>
        <taxon>Paenibacillaceae</taxon>
        <taxon>Paenibacillus</taxon>
    </lineage>
</organism>
<keyword evidence="3" id="KW-1185">Reference proteome</keyword>
<evidence type="ECO:0000259" key="1">
    <source>
        <dbReference type="Pfam" id="PF03781"/>
    </source>
</evidence>
<dbReference type="InterPro" id="IPR051043">
    <property type="entry name" value="Sulfatase_Mod_Factor_Kinase"/>
</dbReference>
<evidence type="ECO:0000313" key="3">
    <source>
        <dbReference type="Proteomes" id="UP001589776"/>
    </source>
</evidence>
<comment type="caution">
    <text evidence="2">The sequence shown here is derived from an EMBL/GenBank/DDBJ whole genome shotgun (WGS) entry which is preliminary data.</text>
</comment>
<feature type="domain" description="Sulfatase-modifying factor enzyme-like" evidence="1">
    <location>
        <begin position="51"/>
        <end position="266"/>
    </location>
</feature>
<dbReference type="Proteomes" id="UP001589776">
    <property type="component" value="Unassembled WGS sequence"/>
</dbReference>
<name>A0ABV6DGY1_9BACL</name>
<accession>A0ABV6DGY1</accession>
<protein>
    <submittedName>
        <fullName evidence="2">Formylglycine-generating enzyme family protein</fullName>
    </submittedName>
</protein>
<dbReference type="Gene3D" id="3.90.1580.10">
    <property type="entry name" value="paralog of FGE (formylglycine-generating enzyme)"/>
    <property type="match status" value="1"/>
</dbReference>
<dbReference type="PANTHER" id="PTHR23150">
    <property type="entry name" value="SULFATASE MODIFYING FACTOR 1, 2"/>
    <property type="match status" value="1"/>
</dbReference>
<dbReference type="InterPro" id="IPR016187">
    <property type="entry name" value="CTDL_fold"/>
</dbReference>
<dbReference type="PANTHER" id="PTHR23150:SF19">
    <property type="entry name" value="FORMYLGLYCINE-GENERATING ENZYME"/>
    <property type="match status" value="1"/>
</dbReference>
<proteinExistence type="predicted"/>
<evidence type="ECO:0000313" key="2">
    <source>
        <dbReference type="EMBL" id="MFC0211903.1"/>
    </source>
</evidence>
<reference evidence="2 3" key="1">
    <citation type="submission" date="2024-09" db="EMBL/GenBank/DDBJ databases">
        <authorList>
            <person name="Sun Q."/>
            <person name="Mori K."/>
        </authorList>
    </citation>
    <scope>NUCLEOTIDE SEQUENCE [LARGE SCALE GENOMIC DNA]</scope>
    <source>
        <strain evidence="2 3">CCM 7759</strain>
    </source>
</reference>
<dbReference type="Pfam" id="PF03781">
    <property type="entry name" value="FGE-sulfatase"/>
    <property type="match status" value="1"/>
</dbReference>
<gene>
    <name evidence="2" type="ORF">ACFFK0_05465</name>
</gene>
<dbReference type="EMBL" id="JBHLWN010000024">
    <property type="protein sequence ID" value="MFC0211903.1"/>
    <property type="molecule type" value="Genomic_DNA"/>
</dbReference>
<dbReference type="InterPro" id="IPR042095">
    <property type="entry name" value="SUMF_sf"/>
</dbReference>
<dbReference type="RefSeq" id="WP_377468932.1">
    <property type="nucleotide sequence ID" value="NZ_JBHLWN010000024.1"/>
</dbReference>
<dbReference type="InterPro" id="IPR005532">
    <property type="entry name" value="SUMF_dom"/>
</dbReference>
<sequence>MKMNSNLTIIAVVLGIASVGLLYNYNQTFGRTAVNLSKTDSIDLGHGVTMEFVQIHPGSFTMGSSLHVGEGDEALEHKVSITKPFYLGKYEVTQEQWGALMGNNPSHFKGEQLPVDSVSWDEAQLFVTKLQEKTGRRFTLPTEAQWEYAARAGTTTKWDFGDSESMLGGYAWFGENSGEATHPAGQKKPNAWGLYDMYGNVQEWCNDWYASPYPQGDASDPQGPNSGESRVLRGGAWGDDFTMVRSSYRNAAGTDAKTAGIGFRVVMMVE</sequence>
<dbReference type="SUPFAM" id="SSF56436">
    <property type="entry name" value="C-type lectin-like"/>
    <property type="match status" value="1"/>
</dbReference>